<evidence type="ECO:0000256" key="2">
    <source>
        <dbReference type="ARBA" id="ARBA00022679"/>
    </source>
</evidence>
<dbReference type="Gene3D" id="3.90.550.10">
    <property type="entry name" value="Spore Coat Polysaccharide Biosynthesis Protein SpsA, Chain A"/>
    <property type="match status" value="1"/>
</dbReference>
<dbReference type="Proteomes" id="UP000242642">
    <property type="component" value="Unassembled WGS sequence"/>
</dbReference>
<dbReference type="InterPro" id="IPR029044">
    <property type="entry name" value="Nucleotide-diphossugar_trans"/>
</dbReference>
<keyword evidence="2 5" id="KW-0808">Transferase</keyword>
<dbReference type="GO" id="GO:0033468">
    <property type="term" value="P:CMP-keto-3-deoxy-D-manno-octulosonic acid biosynthetic process"/>
    <property type="evidence" value="ECO:0007669"/>
    <property type="project" value="UniProtKB-UniRule"/>
</dbReference>
<dbReference type="Pfam" id="PF02348">
    <property type="entry name" value="CTP_transf_3"/>
    <property type="match status" value="1"/>
</dbReference>
<evidence type="ECO:0000256" key="3">
    <source>
        <dbReference type="ARBA" id="ARBA00022695"/>
    </source>
</evidence>
<dbReference type="NCBIfam" id="NF009905">
    <property type="entry name" value="PRK13368.1"/>
    <property type="match status" value="1"/>
</dbReference>
<dbReference type="NCBIfam" id="TIGR00466">
    <property type="entry name" value="kdsB"/>
    <property type="match status" value="1"/>
</dbReference>
<comment type="subcellular location">
    <subcellularLocation>
        <location evidence="5">Cytoplasm</location>
    </subcellularLocation>
    <subcellularLocation>
        <location evidence="1">Membrane</location>
    </subcellularLocation>
</comment>
<comment type="pathway">
    <text evidence="5">Nucleotide-sugar biosynthesis; CMP-3-deoxy-D-manno-octulosonate biosynthesis; CMP-3-deoxy-D-manno-octulosonate from 3-deoxy-D-manno-octulosonate and CTP: step 1/1.</text>
</comment>
<dbReference type="InterPro" id="IPR004528">
    <property type="entry name" value="KdsB"/>
</dbReference>
<dbReference type="GO" id="GO:0008690">
    <property type="term" value="F:3-deoxy-manno-octulosonate cytidylyltransferase activity"/>
    <property type="evidence" value="ECO:0007669"/>
    <property type="project" value="UniProtKB-UniRule"/>
</dbReference>
<accession>A0A1I0C097</accession>
<dbReference type="PANTHER" id="PTHR42866">
    <property type="entry name" value="3-DEOXY-MANNO-OCTULOSONATE CYTIDYLYLTRANSFERASE"/>
    <property type="match status" value="1"/>
</dbReference>
<dbReference type="GO" id="GO:0005829">
    <property type="term" value="C:cytosol"/>
    <property type="evidence" value="ECO:0007669"/>
    <property type="project" value="TreeGrafter"/>
</dbReference>
<dbReference type="GO" id="GO:0009103">
    <property type="term" value="P:lipopolysaccharide biosynthetic process"/>
    <property type="evidence" value="ECO:0007669"/>
    <property type="project" value="UniProtKB-UniRule"/>
</dbReference>
<evidence type="ECO:0000256" key="1">
    <source>
        <dbReference type="ARBA" id="ARBA00004370"/>
    </source>
</evidence>
<dbReference type="FunFam" id="3.90.550.10:FF:000011">
    <property type="entry name" value="3-deoxy-manno-octulosonate cytidylyltransferase"/>
    <property type="match status" value="1"/>
</dbReference>
<name>A0A1I0C097_9GAMM</name>
<proteinExistence type="inferred from homology"/>
<dbReference type="InterPro" id="IPR003329">
    <property type="entry name" value="Cytidylyl_trans"/>
</dbReference>
<gene>
    <name evidence="5" type="primary">kdsB</name>
    <name evidence="6" type="ORF">SAMN02583745_01436</name>
</gene>
<organism evidence="6 7">
    <name type="scientific">Thorsellia anophelis DSM 18579</name>
    <dbReference type="NCBI Taxonomy" id="1123402"/>
    <lineage>
        <taxon>Bacteria</taxon>
        <taxon>Pseudomonadati</taxon>
        <taxon>Pseudomonadota</taxon>
        <taxon>Gammaproteobacteria</taxon>
        <taxon>Enterobacterales</taxon>
        <taxon>Thorselliaceae</taxon>
        <taxon>Thorsellia</taxon>
    </lineage>
</organism>
<dbReference type="SUPFAM" id="SSF53448">
    <property type="entry name" value="Nucleotide-diphospho-sugar transferases"/>
    <property type="match status" value="1"/>
</dbReference>
<evidence type="ECO:0000256" key="5">
    <source>
        <dbReference type="HAMAP-Rule" id="MF_00057"/>
    </source>
</evidence>
<dbReference type="GO" id="GO:0016020">
    <property type="term" value="C:membrane"/>
    <property type="evidence" value="ECO:0007669"/>
    <property type="project" value="UniProtKB-SubCell"/>
</dbReference>
<keyword evidence="3 5" id="KW-0548">Nucleotidyltransferase</keyword>
<keyword evidence="4 5" id="KW-0448">Lipopolysaccharide biosynthesis</keyword>
<dbReference type="HAMAP" id="MF_00057">
    <property type="entry name" value="KdsB"/>
    <property type="match status" value="1"/>
</dbReference>
<evidence type="ECO:0000313" key="6">
    <source>
        <dbReference type="EMBL" id="SET12707.1"/>
    </source>
</evidence>
<dbReference type="EMBL" id="FOHV01000009">
    <property type="protein sequence ID" value="SET12707.1"/>
    <property type="molecule type" value="Genomic_DNA"/>
</dbReference>
<keyword evidence="5" id="KW-0963">Cytoplasm</keyword>
<dbReference type="STRING" id="1123402.SAMN02583745_01436"/>
<dbReference type="OrthoDB" id="9815559at2"/>
<reference evidence="7" key="1">
    <citation type="submission" date="2016-10" db="EMBL/GenBank/DDBJ databases">
        <authorList>
            <person name="Varghese N."/>
            <person name="Submissions S."/>
        </authorList>
    </citation>
    <scope>NUCLEOTIDE SEQUENCE [LARGE SCALE GENOMIC DNA]</scope>
    <source>
        <strain evidence="7">DSM 18579</strain>
    </source>
</reference>
<dbReference type="NCBIfam" id="NF003950">
    <property type="entry name" value="PRK05450.1-3"/>
    <property type="match status" value="1"/>
</dbReference>
<keyword evidence="7" id="KW-1185">Reference proteome</keyword>
<dbReference type="NCBIfam" id="NF003952">
    <property type="entry name" value="PRK05450.1-5"/>
    <property type="match status" value="1"/>
</dbReference>
<dbReference type="AlphaFoldDB" id="A0A1I0C097"/>
<dbReference type="EC" id="2.7.7.38" evidence="5"/>
<comment type="function">
    <text evidence="5">Activates KDO (a required 8-carbon sugar) for incorporation into bacterial lipopolysaccharide in Gram-negative bacteria.</text>
</comment>
<dbReference type="RefSeq" id="WP_093319095.1">
    <property type="nucleotide sequence ID" value="NZ_FOHV01000009.1"/>
</dbReference>
<comment type="similarity">
    <text evidence="5">Belongs to the KdsB family.</text>
</comment>
<dbReference type="CDD" id="cd02517">
    <property type="entry name" value="CMP-KDO-Synthetase"/>
    <property type="match status" value="1"/>
</dbReference>
<comment type="catalytic activity">
    <reaction evidence="5">
        <text>3-deoxy-alpha-D-manno-oct-2-ulosonate + CTP = CMP-3-deoxy-beta-D-manno-octulosonate + diphosphate</text>
        <dbReference type="Rhea" id="RHEA:23448"/>
        <dbReference type="ChEBI" id="CHEBI:33019"/>
        <dbReference type="ChEBI" id="CHEBI:37563"/>
        <dbReference type="ChEBI" id="CHEBI:85986"/>
        <dbReference type="ChEBI" id="CHEBI:85987"/>
        <dbReference type="EC" id="2.7.7.38"/>
    </reaction>
</comment>
<evidence type="ECO:0000313" key="7">
    <source>
        <dbReference type="Proteomes" id="UP000242642"/>
    </source>
</evidence>
<dbReference type="PANTHER" id="PTHR42866:SF2">
    <property type="entry name" value="3-DEOXY-MANNO-OCTULOSONATE CYTIDYLYLTRANSFERASE, MITOCHONDRIAL"/>
    <property type="match status" value="1"/>
</dbReference>
<evidence type="ECO:0000256" key="4">
    <source>
        <dbReference type="ARBA" id="ARBA00022985"/>
    </source>
</evidence>
<sequence>MSTPIPDFTAIIPARYASTRLPGKPLADIHGKPMVAHVIAKAKLAGAKRIIVATDHQGVFDAVKKFDAEPCMTSVQHQSGTERLAEVIDKLRLPDDEIILNVQGDEPLAPSEIIQQLAKNLNSLPFEMATLATPICLSSEIFNTNVVKVVRDKHGAAIYFSRATIPWHRESFNPSNQQQPVLARTSAELEKLGLLRHLGIYAYRAGFIKRYVTFEPSPLEHIELLEQLRVLWHGEKIHVDIAEVIPEAGVDTPEDLIRVREFLAKSSWKDD</sequence>
<protein>
    <recommendedName>
        <fullName evidence="5">3-deoxy-manno-octulosonate cytidylyltransferase</fullName>
        <ecNumber evidence="5">2.7.7.38</ecNumber>
    </recommendedName>
    <alternativeName>
        <fullName evidence="5">CMP-2-keto-3-deoxyoctulosonic acid synthase</fullName>
        <shortName evidence="5">CKS</shortName>
        <shortName evidence="5">CMP-KDO synthase</shortName>
    </alternativeName>
</protein>
<dbReference type="UniPathway" id="UPA00358">
    <property type="reaction ID" value="UER00476"/>
</dbReference>